<evidence type="ECO:0000256" key="4">
    <source>
        <dbReference type="ARBA" id="ARBA00008593"/>
    </source>
</evidence>
<dbReference type="OMA" id="LNCDIGF"/>
<dbReference type="CDD" id="cd05402">
    <property type="entry name" value="NT_PAP_TUTase"/>
    <property type="match status" value="1"/>
</dbReference>
<dbReference type="OrthoDB" id="407432at2759"/>
<dbReference type="GO" id="GO:0010605">
    <property type="term" value="P:negative regulation of macromolecule metabolic process"/>
    <property type="evidence" value="ECO:0007669"/>
    <property type="project" value="UniProtKB-ARBA"/>
</dbReference>
<evidence type="ECO:0000256" key="5">
    <source>
        <dbReference type="ARBA" id="ARBA00012388"/>
    </source>
</evidence>
<keyword evidence="6" id="KW-0963">Cytoplasm</keyword>
<keyword evidence="9" id="KW-0460">Magnesium</keyword>
<dbReference type="AlphaFoldDB" id="U4LUE4"/>
<dbReference type="GO" id="GO:0050265">
    <property type="term" value="F:RNA uridylyltransferase activity"/>
    <property type="evidence" value="ECO:0007669"/>
    <property type="project" value="TreeGrafter"/>
</dbReference>
<evidence type="ECO:0000256" key="1">
    <source>
        <dbReference type="ARBA" id="ARBA00001936"/>
    </source>
</evidence>
<dbReference type="GO" id="GO:0046872">
    <property type="term" value="F:metal ion binding"/>
    <property type="evidence" value="ECO:0007669"/>
    <property type="project" value="UniProtKB-KW"/>
</dbReference>
<protein>
    <recommendedName>
        <fullName evidence="5">polynucleotide adenylyltransferase</fullName>
        <ecNumber evidence="5">2.7.7.19</ecNumber>
    </recommendedName>
</protein>
<dbReference type="PANTHER" id="PTHR12271:SF40">
    <property type="entry name" value="POLY(A) RNA POLYMERASE GLD2"/>
    <property type="match status" value="1"/>
</dbReference>
<evidence type="ECO:0000256" key="6">
    <source>
        <dbReference type="ARBA" id="ARBA00022490"/>
    </source>
</evidence>
<feature type="compositionally biased region" description="Low complexity" evidence="10">
    <location>
        <begin position="188"/>
        <end position="203"/>
    </location>
</feature>
<evidence type="ECO:0000256" key="9">
    <source>
        <dbReference type="ARBA" id="ARBA00022842"/>
    </source>
</evidence>
<dbReference type="GO" id="GO:1990817">
    <property type="term" value="F:poly(A) RNA polymerase activity"/>
    <property type="evidence" value="ECO:0007669"/>
    <property type="project" value="UniProtKB-EC"/>
</dbReference>
<keyword evidence="8" id="KW-0479">Metal-binding</keyword>
<evidence type="ECO:0000256" key="2">
    <source>
        <dbReference type="ARBA" id="ARBA00001946"/>
    </source>
</evidence>
<dbReference type="GO" id="GO:0031123">
    <property type="term" value="P:RNA 3'-end processing"/>
    <property type="evidence" value="ECO:0007669"/>
    <property type="project" value="TreeGrafter"/>
</dbReference>
<evidence type="ECO:0000259" key="12">
    <source>
        <dbReference type="Pfam" id="PF22600"/>
    </source>
</evidence>
<accession>U4LUE4</accession>
<comment type="cofactor">
    <cofactor evidence="1">
        <name>Mn(2+)</name>
        <dbReference type="ChEBI" id="CHEBI:29035"/>
    </cofactor>
</comment>
<dbReference type="EC" id="2.7.7.19" evidence="5"/>
<dbReference type="SUPFAM" id="SSF81301">
    <property type="entry name" value="Nucleotidyltransferase"/>
    <property type="match status" value="1"/>
</dbReference>
<feature type="domain" description="PAP-associated" evidence="11">
    <location>
        <begin position="555"/>
        <end position="630"/>
    </location>
</feature>
<dbReference type="PANTHER" id="PTHR12271">
    <property type="entry name" value="POLY A POLYMERASE CID PAP -RELATED"/>
    <property type="match status" value="1"/>
</dbReference>
<dbReference type="Pfam" id="PF03828">
    <property type="entry name" value="PAP_assoc"/>
    <property type="match status" value="1"/>
</dbReference>
<keyword evidence="14" id="KW-1185">Reference proteome</keyword>
<dbReference type="InterPro" id="IPR043519">
    <property type="entry name" value="NT_sf"/>
</dbReference>
<feature type="region of interest" description="Disordered" evidence="10">
    <location>
        <begin position="23"/>
        <end position="47"/>
    </location>
</feature>
<evidence type="ECO:0000259" key="11">
    <source>
        <dbReference type="Pfam" id="PF03828"/>
    </source>
</evidence>
<sequence>MSGSGPPPIATEGPPAVVPAYTAQRHTQPHTPPTQYDVVHSPHTGYYHPENWQPHGQFVSPGPPPGPPPLMQQYPGPPPLMHSGPMYSAVPQPYPVANGIPAPVNCPPPPPPGNYPHGNFPVAHVPYGTYSAPQIPQGSYPVQQSSRGYHPQASGPGGHHSQAPGPRGLPPHNQYAAMNGGHRDPAVPRRMPNSAPRRNPPRNGSNQHYKPTSHYPPQNQRAPPPPPSLDDFPPLGATVRSNPPPPPQQPLNNLPPQQSDRGRGGRYIPASGNRNTNSNAPVRIAPRYELFFPIQAHHLDALAKDILAQITPPPGETEQKRKLLAQLEQLCKELISSARLIPFGSLVTGFATASSDIDCIFSPIQVSNNRYVETPHVIEGPTDAEKKRLGDNPDYPLLLAQLLEKNGFQVLLLSKTRVPIIKLKRAASDSHPELNCDIGFKNSLAVHNTALLKTYSECDERVKPLVLFIKWWAKRRCINTPYLGTLCSYGYVLMILHYLINVVQPPVLPNLQDIPPPATTHARELSFSEDGGDTDYFIWFAKNLSELPRSKNTSSLGELIRGFFDYYSFKFAWGNAVISIRSKGGLKTKQEKEWTTANIKTAGGEGETENTFQVKNRYLVAIEDPFETTHNVGRTCTGKGLNTIRSEFRRAMDKIKTVSMAQEFSIGSGIYELCEQAPVPERQERQPRRPLSMESTGGPAPTAPDNLAETTGSSAESSTDSAPPTPKASTSTTAVTTPAITTPTEKCGIAIDNVAEDNIALACSALKDPALQNATIDGDLADETRKLDIGK</sequence>
<dbReference type="EMBL" id="HF935615">
    <property type="protein sequence ID" value="CCX31586.1"/>
    <property type="molecule type" value="Genomic_DNA"/>
</dbReference>
<dbReference type="SUPFAM" id="SSF81631">
    <property type="entry name" value="PAP/OAS1 substrate-binding domain"/>
    <property type="match status" value="1"/>
</dbReference>
<evidence type="ECO:0000256" key="10">
    <source>
        <dbReference type="SAM" id="MobiDB-lite"/>
    </source>
</evidence>
<organism evidence="13 14">
    <name type="scientific">Pyronema omphalodes (strain CBS 100304)</name>
    <name type="common">Pyronema confluens</name>
    <dbReference type="NCBI Taxonomy" id="1076935"/>
    <lineage>
        <taxon>Eukaryota</taxon>
        <taxon>Fungi</taxon>
        <taxon>Dikarya</taxon>
        <taxon>Ascomycota</taxon>
        <taxon>Pezizomycotina</taxon>
        <taxon>Pezizomycetes</taxon>
        <taxon>Pezizales</taxon>
        <taxon>Pyronemataceae</taxon>
        <taxon>Pyronema</taxon>
    </lineage>
</organism>
<reference evidence="13 14" key="1">
    <citation type="journal article" date="2013" name="PLoS Genet.">
        <title>The genome and development-dependent transcriptomes of Pyronema confluens: a window into fungal evolution.</title>
        <authorList>
            <person name="Traeger S."/>
            <person name="Altegoer F."/>
            <person name="Freitag M."/>
            <person name="Gabaldon T."/>
            <person name="Kempken F."/>
            <person name="Kumar A."/>
            <person name="Marcet-Houben M."/>
            <person name="Poggeler S."/>
            <person name="Stajich J.E."/>
            <person name="Nowrousian M."/>
        </authorList>
    </citation>
    <scope>NUCLEOTIDE SEQUENCE [LARGE SCALE GENOMIC DNA]</scope>
    <source>
        <strain evidence="14">CBS 100304</strain>
        <tissue evidence="13">Vegetative mycelium</tissue>
    </source>
</reference>
<feature type="region of interest" description="Disordered" evidence="10">
    <location>
        <begin position="679"/>
        <end position="739"/>
    </location>
</feature>
<dbReference type="Proteomes" id="UP000018144">
    <property type="component" value="Unassembled WGS sequence"/>
</dbReference>
<evidence type="ECO:0000313" key="14">
    <source>
        <dbReference type="Proteomes" id="UP000018144"/>
    </source>
</evidence>
<comment type="cofactor">
    <cofactor evidence="2">
        <name>Mg(2+)</name>
        <dbReference type="ChEBI" id="CHEBI:18420"/>
    </cofactor>
</comment>
<dbReference type="STRING" id="1076935.U4LUE4"/>
<feature type="compositionally biased region" description="Low complexity" evidence="10">
    <location>
        <begin position="708"/>
        <end position="739"/>
    </location>
</feature>
<dbReference type="Gene3D" id="1.10.1410.10">
    <property type="match status" value="1"/>
</dbReference>
<evidence type="ECO:0000256" key="8">
    <source>
        <dbReference type="ARBA" id="ARBA00022723"/>
    </source>
</evidence>
<dbReference type="Pfam" id="PF22600">
    <property type="entry name" value="MTPAP-like_central"/>
    <property type="match status" value="1"/>
</dbReference>
<dbReference type="GO" id="GO:0005737">
    <property type="term" value="C:cytoplasm"/>
    <property type="evidence" value="ECO:0007669"/>
    <property type="project" value="UniProtKB-SubCell"/>
</dbReference>
<comment type="similarity">
    <text evidence="4">Belongs to the DNA polymerase type-B-like family.</text>
</comment>
<dbReference type="InterPro" id="IPR054708">
    <property type="entry name" value="MTPAP-like_central"/>
</dbReference>
<dbReference type="eggNOG" id="KOG2277">
    <property type="taxonomic scope" value="Eukaryota"/>
</dbReference>
<name>U4LUE4_PYROM</name>
<feature type="region of interest" description="Disordered" evidence="10">
    <location>
        <begin position="134"/>
        <end position="280"/>
    </location>
</feature>
<evidence type="ECO:0000313" key="13">
    <source>
        <dbReference type="EMBL" id="CCX31586.1"/>
    </source>
</evidence>
<evidence type="ECO:0000256" key="7">
    <source>
        <dbReference type="ARBA" id="ARBA00022679"/>
    </source>
</evidence>
<evidence type="ECO:0000256" key="3">
    <source>
        <dbReference type="ARBA" id="ARBA00004496"/>
    </source>
</evidence>
<proteinExistence type="inferred from homology"/>
<keyword evidence="7" id="KW-0808">Transferase</keyword>
<feature type="compositionally biased region" description="Polar residues" evidence="10">
    <location>
        <begin position="134"/>
        <end position="147"/>
    </location>
</feature>
<feature type="domain" description="Poly(A) RNA polymerase mitochondrial-like central palm" evidence="12">
    <location>
        <begin position="303"/>
        <end position="457"/>
    </location>
</feature>
<dbReference type="InterPro" id="IPR002058">
    <property type="entry name" value="PAP_assoc"/>
</dbReference>
<comment type="subcellular location">
    <subcellularLocation>
        <location evidence="3">Cytoplasm</location>
    </subcellularLocation>
</comment>
<dbReference type="Gene3D" id="3.30.460.10">
    <property type="entry name" value="Beta Polymerase, domain 2"/>
    <property type="match status" value="1"/>
</dbReference>
<gene>
    <name evidence="13" type="ORF">PCON_11027</name>
</gene>